<feature type="compositionally biased region" description="Basic and acidic residues" evidence="1">
    <location>
        <begin position="28"/>
        <end position="45"/>
    </location>
</feature>
<dbReference type="AlphaFoldDB" id="A0A9E7GXI8"/>
<sequence>MPFFPVSAFHRKHVAFFRGRQQLTSPKSKSEREREREGAKQRTAKDTLPQPESLANHVSFGRTKNGAENARKHQRFHSINCEIPQRNKRIKSFHSLDLFHPLLQEEGRRG</sequence>
<feature type="region of interest" description="Disordered" evidence="1">
    <location>
        <begin position="19"/>
        <end position="61"/>
    </location>
</feature>
<proteinExistence type="predicted"/>
<protein>
    <submittedName>
        <fullName evidence="2">Uncharacterized protein</fullName>
    </submittedName>
</protein>
<dbReference type="EMBL" id="CP097509">
    <property type="protein sequence ID" value="URE19887.1"/>
    <property type="molecule type" value="Genomic_DNA"/>
</dbReference>
<gene>
    <name evidence="2" type="ORF">MUK42_35352</name>
</gene>
<name>A0A9E7GXI8_9LILI</name>
<evidence type="ECO:0000313" key="3">
    <source>
        <dbReference type="Proteomes" id="UP001055439"/>
    </source>
</evidence>
<organism evidence="2 3">
    <name type="scientific">Musa troglodytarum</name>
    <name type="common">fe'i banana</name>
    <dbReference type="NCBI Taxonomy" id="320322"/>
    <lineage>
        <taxon>Eukaryota</taxon>
        <taxon>Viridiplantae</taxon>
        <taxon>Streptophyta</taxon>
        <taxon>Embryophyta</taxon>
        <taxon>Tracheophyta</taxon>
        <taxon>Spermatophyta</taxon>
        <taxon>Magnoliopsida</taxon>
        <taxon>Liliopsida</taxon>
        <taxon>Zingiberales</taxon>
        <taxon>Musaceae</taxon>
        <taxon>Musa</taxon>
    </lineage>
</organism>
<dbReference type="Proteomes" id="UP001055439">
    <property type="component" value="Chromosome 7"/>
</dbReference>
<keyword evidence="3" id="KW-1185">Reference proteome</keyword>
<evidence type="ECO:0000256" key="1">
    <source>
        <dbReference type="SAM" id="MobiDB-lite"/>
    </source>
</evidence>
<evidence type="ECO:0000313" key="2">
    <source>
        <dbReference type="EMBL" id="URE19887.1"/>
    </source>
</evidence>
<accession>A0A9E7GXI8</accession>
<reference evidence="2" key="1">
    <citation type="submission" date="2022-05" db="EMBL/GenBank/DDBJ databases">
        <title>The Musa troglodytarum L. genome provides insights into the mechanism of non-climacteric behaviour and enrichment of carotenoids.</title>
        <authorList>
            <person name="Wang J."/>
        </authorList>
    </citation>
    <scope>NUCLEOTIDE SEQUENCE</scope>
    <source>
        <tissue evidence="2">Leaf</tissue>
    </source>
</reference>